<comment type="similarity">
    <text evidence="1 2">Belongs to the enoyl-CoA hydratase/isomerase family.</text>
</comment>
<evidence type="ECO:0000256" key="1">
    <source>
        <dbReference type="ARBA" id="ARBA00005254"/>
    </source>
</evidence>
<dbReference type="PANTHER" id="PTHR11941:SF54">
    <property type="entry name" value="ENOYL-COA HYDRATASE, MITOCHONDRIAL"/>
    <property type="match status" value="1"/>
</dbReference>
<dbReference type="Gene3D" id="3.90.226.10">
    <property type="entry name" value="2-enoyl-CoA Hydratase, Chain A, domain 1"/>
    <property type="match status" value="1"/>
</dbReference>
<dbReference type="Pfam" id="PF00378">
    <property type="entry name" value="ECH_1"/>
    <property type="match status" value="1"/>
</dbReference>
<dbReference type="PANTHER" id="PTHR11941">
    <property type="entry name" value="ENOYL-COA HYDRATASE-RELATED"/>
    <property type="match status" value="1"/>
</dbReference>
<dbReference type="Proteomes" id="UP000595349">
    <property type="component" value="Chromosome"/>
</dbReference>
<dbReference type="AlphaFoldDB" id="A0A7T6ZB86"/>
<name>A0A7T6ZB86_9BACI</name>
<accession>A0A7T6ZB86</accession>
<evidence type="ECO:0000313" key="4">
    <source>
        <dbReference type="Proteomes" id="UP000595349"/>
    </source>
</evidence>
<proteinExistence type="inferred from homology"/>
<dbReference type="KEGG" id="scib:HUG20_10675"/>
<dbReference type="PROSITE" id="PS00166">
    <property type="entry name" value="ENOYL_COA_HYDRATASE"/>
    <property type="match status" value="1"/>
</dbReference>
<evidence type="ECO:0000313" key="3">
    <source>
        <dbReference type="EMBL" id="QQK80310.1"/>
    </source>
</evidence>
<sequence length="226" mass="25198">MDKETLTNLKSELLRIREDRAISVVIITGAGNKAFSSGVNVHEFEQLDPQNAREFITLLKEICETLRKMPQAVIAAINGYCIGGAMELAMAADFRIATTHASFGMPEIKLGIPSVLDAALLEKYVGLNLAKEMLLIGDMVDVERINQFGLINQVVDSKDLRHTVDKYADKILLNPPETVAIQKRLFETWQNTHLEMAIQDSINEFSLAFATDIPHKQIADFLADKK</sequence>
<keyword evidence="3" id="KW-0413">Isomerase</keyword>
<evidence type="ECO:0000256" key="2">
    <source>
        <dbReference type="RuleBase" id="RU003707"/>
    </source>
</evidence>
<dbReference type="InterPro" id="IPR018376">
    <property type="entry name" value="Enoyl-CoA_hyd/isom_CS"/>
</dbReference>
<dbReference type="GO" id="GO:0016853">
    <property type="term" value="F:isomerase activity"/>
    <property type="evidence" value="ECO:0007669"/>
    <property type="project" value="UniProtKB-KW"/>
</dbReference>
<dbReference type="EMBL" id="CP054706">
    <property type="protein sequence ID" value="QQK80310.1"/>
    <property type="molecule type" value="Genomic_DNA"/>
</dbReference>
<dbReference type="InterPro" id="IPR029045">
    <property type="entry name" value="ClpP/crotonase-like_dom_sf"/>
</dbReference>
<keyword evidence="4" id="KW-1185">Reference proteome</keyword>
<dbReference type="GO" id="GO:0006635">
    <property type="term" value="P:fatty acid beta-oxidation"/>
    <property type="evidence" value="ECO:0007669"/>
    <property type="project" value="TreeGrafter"/>
</dbReference>
<gene>
    <name evidence="3" type="ORF">HUG20_10675</name>
</gene>
<dbReference type="CDD" id="cd06558">
    <property type="entry name" value="crotonase-like"/>
    <property type="match status" value="1"/>
</dbReference>
<protein>
    <submittedName>
        <fullName evidence="3">Enoyl-CoA hydratase/isomerase family protein</fullName>
    </submittedName>
</protein>
<organism evidence="3 4">
    <name type="scientific">Salicibibacter cibi</name>
    <dbReference type="NCBI Taxonomy" id="2743001"/>
    <lineage>
        <taxon>Bacteria</taxon>
        <taxon>Bacillati</taxon>
        <taxon>Bacillota</taxon>
        <taxon>Bacilli</taxon>
        <taxon>Bacillales</taxon>
        <taxon>Bacillaceae</taxon>
        <taxon>Salicibibacter</taxon>
    </lineage>
</organism>
<reference evidence="3 4" key="1">
    <citation type="submission" date="2020-06" db="EMBL/GenBank/DDBJ databases">
        <title>Genomic analysis of Salicibibacter sp. NKC21-4.</title>
        <authorList>
            <person name="Oh Y.J."/>
        </authorList>
    </citation>
    <scope>NUCLEOTIDE SEQUENCE [LARGE SCALE GENOMIC DNA]</scope>
    <source>
        <strain evidence="3 4">NKC21-4</strain>
    </source>
</reference>
<dbReference type="SUPFAM" id="SSF52096">
    <property type="entry name" value="ClpP/crotonase"/>
    <property type="match status" value="1"/>
</dbReference>
<dbReference type="InterPro" id="IPR001753">
    <property type="entry name" value="Enoyl-CoA_hydra/iso"/>
</dbReference>